<name>A0ABW2VX01_9ACTN</name>
<feature type="signal peptide" evidence="1">
    <location>
        <begin position="1"/>
        <end position="24"/>
    </location>
</feature>
<accession>A0ABW2VX01</accession>
<dbReference type="Proteomes" id="UP001596957">
    <property type="component" value="Unassembled WGS sequence"/>
</dbReference>
<dbReference type="EMBL" id="JBHTEC010000004">
    <property type="protein sequence ID" value="MFD0287681.1"/>
    <property type="molecule type" value="Genomic_DNA"/>
</dbReference>
<evidence type="ECO:0008006" key="4">
    <source>
        <dbReference type="Google" id="ProtNLM"/>
    </source>
</evidence>
<comment type="caution">
    <text evidence="2">The sequence shown here is derived from an EMBL/GenBank/DDBJ whole genome shotgun (WGS) entry which is preliminary data.</text>
</comment>
<organism evidence="2 3">
    <name type="scientific">Streptomyces lutosisoli</name>
    <dbReference type="NCBI Taxonomy" id="2665721"/>
    <lineage>
        <taxon>Bacteria</taxon>
        <taxon>Bacillati</taxon>
        <taxon>Actinomycetota</taxon>
        <taxon>Actinomycetes</taxon>
        <taxon>Kitasatosporales</taxon>
        <taxon>Streptomycetaceae</taxon>
        <taxon>Streptomyces</taxon>
    </lineage>
</organism>
<gene>
    <name evidence="2" type="ORF">ACFQZP_39870</name>
</gene>
<keyword evidence="3" id="KW-1185">Reference proteome</keyword>
<evidence type="ECO:0000313" key="3">
    <source>
        <dbReference type="Proteomes" id="UP001596957"/>
    </source>
</evidence>
<sequence>MKKAIYLAAAAAFLTAAAAAPAHANGKGDDGPVHIGVIGEKLKVQEVRALLDGHVAGARANLSLWQRGQWVKEVRGWKYSNARNVRGYQFEYVSWKFNNRSFPNNSQLCVEFDGHDHRACATIHD</sequence>
<evidence type="ECO:0000256" key="1">
    <source>
        <dbReference type="SAM" id="SignalP"/>
    </source>
</evidence>
<reference evidence="3" key="1">
    <citation type="journal article" date="2019" name="Int. J. Syst. Evol. Microbiol.">
        <title>The Global Catalogue of Microorganisms (GCM) 10K type strain sequencing project: providing services to taxonomists for standard genome sequencing and annotation.</title>
        <authorList>
            <consortium name="The Broad Institute Genomics Platform"/>
            <consortium name="The Broad Institute Genome Sequencing Center for Infectious Disease"/>
            <person name="Wu L."/>
            <person name="Ma J."/>
        </authorList>
    </citation>
    <scope>NUCLEOTIDE SEQUENCE [LARGE SCALE GENOMIC DNA]</scope>
    <source>
        <strain evidence="3">CGMCC 4.7198</strain>
    </source>
</reference>
<feature type="chain" id="PRO_5045732539" description="DUF559 domain-containing protein" evidence="1">
    <location>
        <begin position="25"/>
        <end position="125"/>
    </location>
</feature>
<proteinExistence type="predicted"/>
<protein>
    <recommendedName>
        <fullName evidence="4">DUF559 domain-containing protein</fullName>
    </recommendedName>
</protein>
<keyword evidence="1" id="KW-0732">Signal</keyword>
<evidence type="ECO:0000313" key="2">
    <source>
        <dbReference type="EMBL" id="MFD0287681.1"/>
    </source>
</evidence>
<dbReference type="RefSeq" id="WP_381301653.1">
    <property type="nucleotide sequence ID" value="NZ_JBHTEC010000004.1"/>
</dbReference>